<comment type="caution">
    <text evidence="1">The sequence shown here is derived from an EMBL/GenBank/DDBJ whole genome shotgun (WGS) entry which is preliminary data.</text>
</comment>
<name>A0AAV4U336_CAEEX</name>
<dbReference type="AlphaFoldDB" id="A0AAV4U336"/>
<keyword evidence="2" id="KW-1185">Reference proteome</keyword>
<reference evidence="1 2" key="1">
    <citation type="submission" date="2021-06" db="EMBL/GenBank/DDBJ databases">
        <title>Caerostris extrusa draft genome.</title>
        <authorList>
            <person name="Kono N."/>
            <person name="Arakawa K."/>
        </authorList>
    </citation>
    <scope>NUCLEOTIDE SEQUENCE [LARGE SCALE GENOMIC DNA]</scope>
</reference>
<sequence length="84" mass="9542">MSTHHQLSILVFLDDKVVDEWRVGDALLIYEAHTFRVIIKVFKSGIIGAATPSQDLQHLRDIPDTATWRLDDSVQIILVSLDMI</sequence>
<dbReference type="EMBL" id="BPLR01012211">
    <property type="protein sequence ID" value="GIY52204.1"/>
    <property type="molecule type" value="Genomic_DNA"/>
</dbReference>
<gene>
    <name evidence="1" type="ORF">CEXT_375561</name>
</gene>
<dbReference type="Proteomes" id="UP001054945">
    <property type="component" value="Unassembled WGS sequence"/>
</dbReference>
<evidence type="ECO:0000313" key="1">
    <source>
        <dbReference type="EMBL" id="GIY52204.1"/>
    </source>
</evidence>
<protein>
    <submittedName>
        <fullName evidence="1">Uncharacterized protein</fullName>
    </submittedName>
</protein>
<organism evidence="1 2">
    <name type="scientific">Caerostris extrusa</name>
    <name type="common">Bark spider</name>
    <name type="synonym">Caerostris bankana</name>
    <dbReference type="NCBI Taxonomy" id="172846"/>
    <lineage>
        <taxon>Eukaryota</taxon>
        <taxon>Metazoa</taxon>
        <taxon>Ecdysozoa</taxon>
        <taxon>Arthropoda</taxon>
        <taxon>Chelicerata</taxon>
        <taxon>Arachnida</taxon>
        <taxon>Araneae</taxon>
        <taxon>Araneomorphae</taxon>
        <taxon>Entelegynae</taxon>
        <taxon>Araneoidea</taxon>
        <taxon>Araneidae</taxon>
        <taxon>Caerostris</taxon>
    </lineage>
</organism>
<evidence type="ECO:0000313" key="2">
    <source>
        <dbReference type="Proteomes" id="UP001054945"/>
    </source>
</evidence>
<proteinExistence type="predicted"/>
<accession>A0AAV4U336</accession>